<name>A0L3Y2_MAGMM</name>
<dbReference type="GO" id="GO:0005576">
    <property type="term" value="C:extracellular region"/>
    <property type="evidence" value="ECO:0007669"/>
    <property type="project" value="UniProtKB-SubCell"/>
</dbReference>
<dbReference type="RefSeq" id="WP_011711848.1">
    <property type="nucleotide sequence ID" value="NC_008576.1"/>
</dbReference>
<evidence type="ECO:0000256" key="2">
    <source>
        <dbReference type="ARBA" id="ARBA00022729"/>
    </source>
</evidence>
<dbReference type="SUPFAM" id="SSF88713">
    <property type="entry name" value="Glycoside hydrolase/deacetylase"/>
    <property type="match status" value="1"/>
</dbReference>
<dbReference type="EMBL" id="CP000471">
    <property type="protein sequence ID" value="ABK42675.1"/>
    <property type="molecule type" value="Genomic_DNA"/>
</dbReference>
<dbReference type="GO" id="GO:0016810">
    <property type="term" value="F:hydrolase activity, acting on carbon-nitrogen (but not peptide) bonds"/>
    <property type="evidence" value="ECO:0007669"/>
    <property type="project" value="InterPro"/>
</dbReference>
<sequence>MRHDGAQTPLVDPQPQAHASMLSTLHIVMYHYVRPLRQSRYPAIKGLEKEAFLGQLDYIQRHYQVIGMEQLAAALVGAEPLPPRSALLTFDDGYLDHYLHVFPHLLARGLTAAFFPPVCAVERRQLLDVNKIHFILASVADQDRLISALNQAIEAASAHYGLASVAHYEATWKKPFGYDTAQVIYFKRMLQHVLPQALRQQITHDLFSQFVTQDETAFAHELYMDSAQLRVMIQGGMHVGGHGDAHHWLNHLDAEAARQDIQKTRSFLDDLGASTPIASFCYPYGGYNATTQQLLQEYGFSVAVTTEPLGVDLGRDTALSLPRLDTNVLPRQGDADYLQLAP</sequence>
<proteinExistence type="predicted"/>
<dbReference type="PROSITE" id="PS51677">
    <property type="entry name" value="NODB"/>
    <property type="match status" value="1"/>
</dbReference>
<dbReference type="Pfam" id="PF01522">
    <property type="entry name" value="Polysacc_deac_1"/>
    <property type="match status" value="1"/>
</dbReference>
<dbReference type="AlphaFoldDB" id="A0L3Y2"/>
<evidence type="ECO:0000313" key="4">
    <source>
        <dbReference type="EMBL" id="ABK42675.1"/>
    </source>
</evidence>
<dbReference type="Gene3D" id="3.20.20.370">
    <property type="entry name" value="Glycoside hydrolase/deacetylase"/>
    <property type="match status" value="1"/>
</dbReference>
<reference evidence="5" key="1">
    <citation type="journal article" date="2009" name="Appl. Environ. Microbiol.">
        <title>Complete genome sequence of the chemolithoautotrophic marine magnetotactic coccus strain MC-1.</title>
        <authorList>
            <person name="Schubbe S."/>
            <person name="Williams T.J."/>
            <person name="Xie G."/>
            <person name="Kiss H.E."/>
            <person name="Brettin T.S."/>
            <person name="Martinez D."/>
            <person name="Ross C.A."/>
            <person name="Schuler D."/>
            <person name="Cox B.L."/>
            <person name="Nealson K.H."/>
            <person name="Bazylinski D.A."/>
        </authorList>
    </citation>
    <scope>NUCLEOTIDE SEQUENCE [LARGE SCALE GENOMIC DNA]</scope>
    <source>
        <strain evidence="5">ATCC BAA-1437 / JCM 17883 / MC-1</strain>
    </source>
</reference>
<organism evidence="4 5">
    <name type="scientific">Magnetococcus marinus (strain ATCC BAA-1437 / JCM 17883 / MC-1)</name>
    <dbReference type="NCBI Taxonomy" id="156889"/>
    <lineage>
        <taxon>Bacteria</taxon>
        <taxon>Pseudomonadati</taxon>
        <taxon>Pseudomonadota</taxon>
        <taxon>Magnetococcia</taxon>
        <taxon>Magnetococcales</taxon>
        <taxon>Magnetococcaceae</taxon>
        <taxon>Magnetococcus</taxon>
    </lineage>
</organism>
<evidence type="ECO:0000256" key="1">
    <source>
        <dbReference type="ARBA" id="ARBA00004613"/>
    </source>
</evidence>
<accession>A0L3Y2</accession>
<gene>
    <name evidence="4" type="ordered locus">Mmc1_0148</name>
</gene>
<dbReference type="PANTHER" id="PTHR34216">
    <property type="match status" value="1"/>
</dbReference>
<dbReference type="InterPro" id="IPR002509">
    <property type="entry name" value="NODB_dom"/>
</dbReference>
<evidence type="ECO:0000259" key="3">
    <source>
        <dbReference type="PROSITE" id="PS51677"/>
    </source>
</evidence>
<evidence type="ECO:0000313" key="5">
    <source>
        <dbReference type="Proteomes" id="UP000002586"/>
    </source>
</evidence>
<dbReference type="InterPro" id="IPR051398">
    <property type="entry name" value="Polysacch_Deacetylase"/>
</dbReference>
<dbReference type="InterPro" id="IPR011330">
    <property type="entry name" value="Glyco_hydro/deAcase_b/a-brl"/>
</dbReference>
<dbReference type="OrthoDB" id="9814639at2"/>
<comment type="subcellular location">
    <subcellularLocation>
        <location evidence="1">Secreted</location>
    </subcellularLocation>
</comment>
<dbReference type="eggNOG" id="COG0726">
    <property type="taxonomic scope" value="Bacteria"/>
</dbReference>
<dbReference type="HOGENOM" id="CLU_030024_6_1_5"/>
<dbReference type="GO" id="GO:0005975">
    <property type="term" value="P:carbohydrate metabolic process"/>
    <property type="evidence" value="ECO:0007669"/>
    <property type="project" value="InterPro"/>
</dbReference>
<dbReference type="STRING" id="156889.Mmc1_0148"/>
<reference evidence="4 5" key="2">
    <citation type="journal article" date="2012" name="Int. J. Syst. Evol. Microbiol.">
        <title>Magnetococcus marinus gen. nov., sp. nov., a marine, magnetotactic bacterium that represents a novel lineage (Magnetococcaceae fam. nov.; Magnetococcales ord. nov.) at the base of the Alphaproteobacteria.</title>
        <authorList>
            <person name="Bazylinski D.A."/>
            <person name="Williams T.J."/>
            <person name="Lefevre C.T."/>
            <person name="Berg R.J."/>
            <person name="Zhang C.L."/>
            <person name="Bowser S.S."/>
            <person name="Dean A.J."/>
            <person name="Beveridge T.J."/>
        </authorList>
    </citation>
    <scope>NUCLEOTIDE SEQUENCE [LARGE SCALE GENOMIC DNA]</scope>
    <source>
        <strain evidence="5">ATCC BAA-1437 / JCM 17883 / MC-1</strain>
    </source>
</reference>
<protein>
    <submittedName>
        <fullName evidence="4">Polysaccharide deacetylase</fullName>
    </submittedName>
</protein>
<dbReference type="PANTHER" id="PTHR34216:SF3">
    <property type="entry name" value="POLY-BETA-1,6-N-ACETYL-D-GLUCOSAMINE N-DEACETYLASE"/>
    <property type="match status" value="1"/>
</dbReference>
<keyword evidence="2" id="KW-0732">Signal</keyword>
<dbReference type="Proteomes" id="UP000002586">
    <property type="component" value="Chromosome"/>
</dbReference>
<keyword evidence="5" id="KW-1185">Reference proteome</keyword>
<feature type="domain" description="NodB homology" evidence="3">
    <location>
        <begin position="84"/>
        <end position="342"/>
    </location>
</feature>
<dbReference type="KEGG" id="mgm:Mmc1_0148"/>